<keyword evidence="5" id="KW-1185">Reference proteome</keyword>
<keyword evidence="2" id="KW-0472">Membrane</keyword>
<dbReference type="KEGG" id="ssai:N0B31_00210"/>
<feature type="transmembrane region" description="Helical" evidence="2">
    <location>
        <begin position="70"/>
        <end position="88"/>
    </location>
</feature>
<proteinExistence type="predicted"/>
<keyword evidence="2" id="KW-0812">Transmembrane</keyword>
<evidence type="ECO:0000256" key="1">
    <source>
        <dbReference type="SAM" id="MobiDB-lite"/>
    </source>
</evidence>
<evidence type="ECO:0000313" key="4">
    <source>
        <dbReference type="EMBL" id="UWM54719.1"/>
    </source>
</evidence>
<feature type="region of interest" description="Disordered" evidence="1">
    <location>
        <begin position="131"/>
        <end position="157"/>
    </location>
</feature>
<accession>A0A9E7R2V8</accession>
<keyword evidence="2" id="KW-1133">Transmembrane helix</keyword>
<feature type="domain" description="Protein-glutamine gamma-glutamyltransferase-like C-terminal" evidence="3">
    <location>
        <begin position="227"/>
        <end position="294"/>
    </location>
</feature>
<name>A0A9E7R2V8_9EURY</name>
<dbReference type="RefSeq" id="WP_260593725.1">
    <property type="nucleotide sequence ID" value="NZ_CP104003.1"/>
</dbReference>
<feature type="transmembrane region" description="Helical" evidence="2">
    <location>
        <begin position="162"/>
        <end position="180"/>
    </location>
</feature>
<dbReference type="AlphaFoldDB" id="A0A9E7R2V8"/>
<dbReference type="EMBL" id="CP104003">
    <property type="protein sequence ID" value="UWM54719.1"/>
    <property type="molecule type" value="Genomic_DNA"/>
</dbReference>
<organism evidence="4 5">
    <name type="scientific">Salinirubellus salinus</name>
    <dbReference type="NCBI Taxonomy" id="1364945"/>
    <lineage>
        <taxon>Archaea</taxon>
        <taxon>Methanobacteriati</taxon>
        <taxon>Methanobacteriota</taxon>
        <taxon>Stenosarchaea group</taxon>
        <taxon>Halobacteria</taxon>
        <taxon>Halobacteriales</taxon>
        <taxon>Natronomonadaceae</taxon>
        <taxon>Salinirubellus</taxon>
    </lineage>
</organism>
<evidence type="ECO:0000313" key="5">
    <source>
        <dbReference type="Proteomes" id="UP001057580"/>
    </source>
</evidence>
<feature type="transmembrane region" description="Helical" evidence="2">
    <location>
        <begin position="100"/>
        <end position="117"/>
    </location>
</feature>
<evidence type="ECO:0000256" key="2">
    <source>
        <dbReference type="SAM" id="Phobius"/>
    </source>
</evidence>
<reference evidence="4" key="1">
    <citation type="submission" date="2022-09" db="EMBL/GenBank/DDBJ databases">
        <title>Diverse halophilic archaea isolated from saline environments.</title>
        <authorList>
            <person name="Cui H.-L."/>
        </authorList>
    </citation>
    <scope>NUCLEOTIDE SEQUENCE</scope>
    <source>
        <strain evidence="4">ZS-35-S2</strain>
    </source>
</reference>
<sequence>MNRTVAAALALLAVLSLGAAAATLDTATAGGSGGAGGGDAESVGSGGSFSFGGYNVSDTDSATPPRLPPIVGQLLGLVLLLFFGLGLVQFLREHGVRGPLTVALVGAVLVGGLWLLLNGLGATDGLFQQGQGGFGSGGSPELPGGASQGPEDASSPVTDPPTVLFALFGVVLVGAVALIARSTGDDLSQPDPDEESSGPTDVAAVGRAAGRAADRIEERDGFDNEVYRAWDEMTRHLDVANPDASTPTEFAAAAVDAGMAREDVDALTDVFEAVRYGAADATDAREREAVEALRRIERAYAEADAPAADHGSGEAA</sequence>
<dbReference type="Proteomes" id="UP001057580">
    <property type="component" value="Chromosome"/>
</dbReference>
<dbReference type="InterPro" id="IPR025403">
    <property type="entry name" value="TgpA-like_C"/>
</dbReference>
<evidence type="ECO:0000259" key="3">
    <source>
        <dbReference type="Pfam" id="PF13559"/>
    </source>
</evidence>
<protein>
    <submittedName>
        <fullName evidence="4">DUF4129 domain-containing protein</fullName>
    </submittedName>
</protein>
<dbReference type="GeneID" id="74940798"/>
<dbReference type="Pfam" id="PF13559">
    <property type="entry name" value="DUF4129"/>
    <property type="match status" value="1"/>
</dbReference>
<gene>
    <name evidence="4" type="ORF">N0B31_00210</name>
</gene>